<keyword evidence="3" id="KW-1185">Reference proteome</keyword>
<keyword evidence="1" id="KW-1133">Transmembrane helix</keyword>
<dbReference type="EMBL" id="PTJC01000005">
    <property type="protein sequence ID" value="PPK87985.1"/>
    <property type="molecule type" value="Genomic_DNA"/>
</dbReference>
<feature type="transmembrane region" description="Helical" evidence="1">
    <location>
        <begin position="31"/>
        <end position="54"/>
    </location>
</feature>
<sequence>MPLRLLSLLLRLFQGYVLLMPLRRLDVVPLFHWLGTSLNITEVLFLVLGPLAVYRAGRDLWPKHDCFTWAAIGLLGVLSCSTVAAGTNRGYLN</sequence>
<evidence type="ECO:0000313" key="3">
    <source>
        <dbReference type="Proteomes" id="UP000237662"/>
    </source>
</evidence>
<name>A0A2S6I918_9BACT</name>
<organism evidence="2 3">
    <name type="scientific">Neolewinella xylanilytica</name>
    <dbReference type="NCBI Taxonomy" id="1514080"/>
    <lineage>
        <taxon>Bacteria</taxon>
        <taxon>Pseudomonadati</taxon>
        <taxon>Bacteroidota</taxon>
        <taxon>Saprospiria</taxon>
        <taxon>Saprospirales</taxon>
        <taxon>Lewinellaceae</taxon>
        <taxon>Neolewinella</taxon>
    </lineage>
</organism>
<evidence type="ECO:0000313" key="2">
    <source>
        <dbReference type="EMBL" id="PPK87985.1"/>
    </source>
</evidence>
<feature type="transmembrane region" description="Helical" evidence="1">
    <location>
        <begin position="66"/>
        <end position="87"/>
    </location>
</feature>
<keyword evidence="1" id="KW-0812">Transmembrane</keyword>
<protein>
    <submittedName>
        <fullName evidence="2">Uncharacterized protein</fullName>
    </submittedName>
</protein>
<keyword evidence="1" id="KW-0472">Membrane</keyword>
<dbReference type="AlphaFoldDB" id="A0A2S6I918"/>
<comment type="caution">
    <text evidence="2">The sequence shown here is derived from an EMBL/GenBank/DDBJ whole genome shotgun (WGS) entry which is preliminary data.</text>
</comment>
<dbReference type="Proteomes" id="UP000237662">
    <property type="component" value="Unassembled WGS sequence"/>
</dbReference>
<accession>A0A2S6I918</accession>
<reference evidence="2 3" key="1">
    <citation type="submission" date="2018-02" db="EMBL/GenBank/DDBJ databases">
        <title>Genomic Encyclopedia of Archaeal and Bacterial Type Strains, Phase II (KMG-II): from individual species to whole genera.</title>
        <authorList>
            <person name="Goeker M."/>
        </authorList>
    </citation>
    <scope>NUCLEOTIDE SEQUENCE [LARGE SCALE GENOMIC DNA]</scope>
    <source>
        <strain evidence="2 3">DSM 29526</strain>
    </source>
</reference>
<gene>
    <name evidence="2" type="ORF">CLV84_0947</name>
</gene>
<evidence type="ECO:0000256" key="1">
    <source>
        <dbReference type="SAM" id="Phobius"/>
    </source>
</evidence>
<proteinExistence type="predicted"/>